<comment type="similarity">
    <text evidence="1 4">Belongs to the Nudix hydrolase family. NudJ subfamily.</text>
</comment>
<dbReference type="EMBL" id="JBFYGN010000008">
    <property type="protein sequence ID" value="MEX8193015.1"/>
    <property type="molecule type" value="Genomic_DNA"/>
</dbReference>
<dbReference type="Pfam" id="PF00293">
    <property type="entry name" value="NUDIX"/>
    <property type="match status" value="1"/>
</dbReference>
<accession>A0ABV3ZU31</accession>
<dbReference type="PROSITE" id="PS51462">
    <property type="entry name" value="NUDIX"/>
    <property type="match status" value="1"/>
</dbReference>
<keyword evidence="4" id="KW-0460">Magnesium</keyword>
<dbReference type="PANTHER" id="PTHR43736">
    <property type="entry name" value="ADP-RIBOSE PYROPHOSPHATASE"/>
    <property type="match status" value="1"/>
</dbReference>
<dbReference type="SUPFAM" id="SSF55811">
    <property type="entry name" value="Nudix"/>
    <property type="match status" value="1"/>
</dbReference>
<keyword evidence="7" id="KW-1185">Reference proteome</keyword>
<dbReference type="InterPro" id="IPR015797">
    <property type="entry name" value="NUDIX_hydrolase-like_dom_sf"/>
</dbReference>
<dbReference type="RefSeq" id="WP_369338214.1">
    <property type="nucleotide sequence ID" value="NZ_JBFYGN010000008.1"/>
</dbReference>
<evidence type="ECO:0000313" key="7">
    <source>
        <dbReference type="Proteomes" id="UP001561046"/>
    </source>
</evidence>
<reference evidence="6 7" key="1">
    <citation type="journal article" date="2013" name="Int. J. Syst. Evol. Microbiol.">
        <title>Comamonas guangdongensis sp. nov., isolated from subterranean forest sediment, and emended description of the genus Comamonas.</title>
        <authorList>
            <person name="Zhang J."/>
            <person name="Wang Y."/>
            <person name="Zhou S."/>
            <person name="Wu C."/>
            <person name="He J."/>
            <person name="Li F."/>
        </authorList>
    </citation>
    <scope>NUCLEOTIDE SEQUENCE [LARGE SCALE GENOMIC DNA]</scope>
    <source>
        <strain evidence="6 7">CCTCC AB2011133</strain>
    </source>
</reference>
<dbReference type="PANTHER" id="PTHR43736:SF1">
    <property type="entry name" value="DIHYDRONEOPTERIN TRIPHOSPHATE DIPHOSPHATASE"/>
    <property type="match status" value="1"/>
</dbReference>
<dbReference type="Gene3D" id="3.90.79.10">
    <property type="entry name" value="Nucleoside Triphosphate Pyrophosphohydrolase"/>
    <property type="match status" value="1"/>
</dbReference>
<dbReference type="EC" id="3.6.1.-" evidence="4"/>
<evidence type="ECO:0000256" key="3">
    <source>
        <dbReference type="ARBA" id="ARBA00015552"/>
    </source>
</evidence>
<comment type="subunit">
    <text evidence="2 4">Monomer.</text>
</comment>
<proteinExistence type="inferred from homology"/>
<gene>
    <name evidence="4" type="primary">nudJ</name>
    <name evidence="6" type="ORF">AB6724_09185</name>
</gene>
<comment type="caution">
    <text evidence="6">The sequence shown here is derived from an EMBL/GenBank/DDBJ whole genome shotgun (WGS) entry which is preliminary data.</text>
</comment>
<organism evidence="6 7">
    <name type="scientific">Comamonas guangdongensis</name>
    <dbReference type="NCBI Taxonomy" id="510515"/>
    <lineage>
        <taxon>Bacteria</taxon>
        <taxon>Pseudomonadati</taxon>
        <taxon>Pseudomonadota</taxon>
        <taxon>Betaproteobacteria</taxon>
        <taxon>Burkholderiales</taxon>
        <taxon>Comamonadaceae</taxon>
        <taxon>Comamonas</taxon>
    </lineage>
</organism>
<dbReference type="GO" id="GO:0016787">
    <property type="term" value="F:hydrolase activity"/>
    <property type="evidence" value="ECO:0007669"/>
    <property type="project" value="UniProtKB-KW"/>
</dbReference>
<keyword evidence="4 6" id="KW-0378">Hydrolase</keyword>
<dbReference type="CDD" id="cd03675">
    <property type="entry name" value="NUDIX_Hydrolase"/>
    <property type="match status" value="1"/>
</dbReference>
<dbReference type="Proteomes" id="UP001561046">
    <property type="component" value="Unassembled WGS sequence"/>
</dbReference>
<dbReference type="InterPro" id="IPR000086">
    <property type="entry name" value="NUDIX_hydrolase_dom"/>
</dbReference>
<comment type="cofactor">
    <cofactor evidence="4">
        <name>Mg(2+)</name>
        <dbReference type="ChEBI" id="CHEBI:18420"/>
    </cofactor>
</comment>
<evidence type="ECO:0000256" key="4">
    <source>
        <dbReference type="RuleBase" id="RU364043"/>
    </source>
</evidence>
<evidence type="ECO:0000259" key="5">
    <source>
        <dbReference type="PROSITE" id="PS51462"/>
    </source>
</evidence>
<sequence>MPLMPNRWKPNVTVSAIIERDGRFLLVEENTADGLRLNTPAGHLDPAETPIDACMREVMEETAYSFTPKALVGIYMNRFVRTRTGSDITYLRFAFTGDLGMHHAQRHLDHGIVRSVWLTLDELQATAHLHRSPIVLESVSDYLAGQRYDLGMLHADASIYKRPVSTQPIPEEAGATLDEVLAQVD</sequence>
<evidence type="ECO:0000313" key="6">
    <source>
        <dbReference type="EMBL" id="MEX8193015.1"/>
    </source>
</evidence>
<evidence type="ECO:0000256" key="2">
    <source>
        <dbReference type="ARBA" id="ARBA00011245"/>
    </source>
</evidence>
<evidence type="ECO:0000256" key="1">
    <source>
        <dbReference type="ARBA" id="ARBA00007608"/>
    </source>
</evidence>
<protein>
    <recommendedName>
        <fullName evidence="3 4">Phosphatase NudJ</fullName>
        <ecNumber evidence="4">3.6.1.-</ecNumber>
    </recommendedName>
</protein>
<name>A0ABV3ZU31_9BURK</name>
<feature type="domain" description="Nudix hydrolase" evidence="5">
    <location>
        <begin position="7"/>
        <end position="143"/>
    </location>
</feature>
<dbReference type="InterPro" id="IPR033713">
    <property type="entry name" value="NudJ"/>
</dbReference>